<organism evidence="2 3">
    <name type="scientific">Candidatus Andersenbacteria bacterium RIFCSPHIGHO2_12_FULL_45_11b</name>
    <dbReference type="NCBI Taxonomy" id="1797282"/>
    <lineage>
        <taxon>Bacteria</taxon>
        <taxon>Candidatus Anderseniibacteriota</taxon>
    </lineage>
</organism>
<gene>
    <name evidence="2" type="ORF">A3E36_04675</name>
</gene>
<dbReference type="Proteomes" id="UP000177941">
    <property type="component" value="Unassembled WGS sequence"/>
</dbReference>
<comment type="caution">
    <text evidence="2">The sequence shown here is derived from an EMBL/GenBank/DDBJ whole genome shotgun (WGS) entry which is preliminary data.</text>
</comment>
<dbReference type="GO" id="GO:0016787">
    <property type="term" value="F:hydrolase activity"/>
    <property type="evidence" value="ECO:0007669"/>
    <property type="project" value="UniProtKB-KW"/>
</dbReference>
<evidence type="ECO:0000256" key="1">
    <source>
        <dbReference type="ARBA" id="ARBA00022801"/>
    </source>
</evidence>
<protein>
    <recommendedName>
        <fullName evidence="4">Sortase</fullName>
    </recommendedName>
</protein>
<sequence>MKNVVITFIATLFFTFLFLYGAISSVLTFAPFLATSISQIQQPKPSLQLPLSANRTIPFATPAPIVVVQPYPKLTPLDPPFNPADAGKNFIRIPAINVTVPLVESKSLTDTDVISALQSGVAMYPNGVRPGALGNVFIAGHSTGNPWQGKYRFAFTKINELQNGDVIMLDWKGTRYTYRIYKSEKIVPAPGYTVPSDHLYPTMSLMACWPLWSTSQRILVHADLTNITQLNPRK</sequence>
<accession>A0A1G1XBU2</accession>
<evidence type="ECO:0000313" key="3">
    <source>
        <dbReference type="Proteomes" id="UP000177941"/>
    </source>
</evidence>
<dbReference type="SUPFAM" id="SSF63817">
    <property type="entry name" value="Sortase"/>
    <property type="match status" value="1"/>
</dbReference>
<evidence type="ECO:0008006" key="4">
    <source>
        <dbReference type="Google" id="ProtNLM"/>
    </source>
</evidence>
<reference evidence="2 3" key="1">
    <citation type="journal article" date="2016" name="Nat. Commun.">
        <title>Thousands of microbial genomes shed light on interconnected biogeochemical processes in an aquifer system.</title>
        <authorList>
            <person name="Anantharaman K."/>
            <person name="Brown C.T."/>
            <person name="Hug L.A."/>
            <person name="Sharon I."/>
            <person name="Castelle C.J."/>
            <person name="Probst A.J."/>
            <person name="Thomas B.C."/>
            <person name="Singh A."/>
            <person name="Wilkins M.J."/>
            <person name="Karaoz U."/>
            <person name="Brodie E.L."/>
            <person name="Williams K.H."/>
            <person name="Hubbard S.S."/>
            <person name="Banfield J.F."/>
        </authorList>
    </citation>
    <scope>NUCLEOTIDE SEQUENCE [LARGE SCALE GENOMIC DNA]</scope>
</reference>
<dbReference type="InterPro" id="IPR042003">
    <property type="entry name" value="Sortase_E"/>
</dbReference>
<proteinExistence type="predicted"/>
<dbReference type="EMBL" id="MHHS01000006">
    <property type="protein sequence ID" value="OGY37533.1"/>
    <property type="molecule type" value="Genomic_DNA"/>
</dbReference>
<keyword evidence="1" id="KW-0378">Hydrolase</keyword>
<dbReference type="InterPro" id="IPR023365">
    <property type="entry name" value="Sortase_dom-sf"/>
</dbReference>
<evidence type="ECO:0000313" key="2">
    <source>
        <dbReference type="EMBL" id="OGY37533.1"/>
    </source>
</evidence>
<dbReference type="AlphaFoldDB" id="A0A1G1XBU2"/>
<dbReference type="InterPro" id="IPR005754">
    <property type="entry name" value="Sortase"/>
</dbReference>
<dbReference type="Gene3D" id="2.40.260.10">
    <property type="entry name" value="Sortase"/>
    <property type="match status" value="1"/>
</dbReference>
<name>A0A1G1XBU2_9BACT</name>
<dbReference type="CDD" id="cd05830">
    <property type="entry name" value="Sortase_E"/>
    <property type="match status" value="1"/>
</dbReference>
<dbReference type="Pfam" id="PF04203">
    <property type="entry name" value="Sortase"/>
    <property type="match status" value="1"/>
</dbReference>